<dbReference type="SUPFAM" id="SSF141678">
    <property type="entry name" value="MAL13P1.257-like"/>
    <property type="match status" value="1"/>
</dbReference>
<dbReference type="PANTHER" id="PTHR12857">
    <property type="entry name" value="CXXC MOTIF CONTAINING ZINC BINDING PROTEIN"/>
    <property type="match status" value="1"/>
</dbReference>
<dbReference type="EMBL" id="HBEF01010975">
    <property type="protein sequence ID" value="CAD8334825.1"/>
    <property type="molecule type" value="Transcribed_RNA"/>
</dbReference>
<name>A0A7R9ZMG0_9STRA</name>
<dbReference type="Pfam" id="PF05907">
    <property type="entry name" value="CXXC_Zn-b_euk"/>
    <property type="match status" value="1"/>
</dbReference>
<keyword evidence="2" id="KW-0479">Metal-binding</keyword>
<accession>A0A7R9ZMG0</accession>
<keyword evidence="3" id="KW-0862">Zinc</keyword>
<dbReference type="InterPro" id="IPR008584">
    <property type="entry name" value="CXXC_Zn-binding_euk"/>
</dbReference>
<proteinExistence type="inferred from homology"/>
<evidence type="ECO:0000256" key="1">
    <source>
        <dbReference type="ARBA" id="ARBA00007818"/>
    </source>
</evidence>
<gene>
    <name evidence="4" type="ORF">CAUS1442_LOCUS6930</name>
</gene>
<comment type="similarity">
    <text evidence="1">Belongs to the UPF0587 family.</text>
</comment>
<organism evidence="4">
    <name type="scientific">Craspedostauros australis</name>
    <dbReference type="NCBI Taxonomy" id="1486917"/>
    <lineage>
        <taxon>Eukaryota</taxon>
        <taxon>Sar</taxon>
        <taxon>Stramenopiles</taxon>
        <taxon>Ochrophyta</taxon>
        <taxon>Bacillariophyta</taxon>
        <taxon>Bacillariophyceae</taxon>
        <taxon>Bacillariophycidae</taxon>
        <taxon>Naviculales</taxon>
        <taxon>Naviculaceae</taxon>
        <taxon>Craspedostauros</taxon>
    </lineage>
</organism>
<evidence type="ECO:0000256" key="3">
    <source>
        <dbReference type="ARBA" id="ARBA00022833"/>
    </source>
</evidence>
<sequence length="177" mass="19968">MVLFLLQIKADTENVSEVALKRDVNLRVSVRNPLNDYEVRENVVFNPSETREQDEGAREPAHHFALKWEGSKKMSILQVLDDKEAASALKKKKAKGLQPRSMTSEDNGGWVPILAMECRGLEPYAFHPMSEEFVITSEGGTTFEEEVELGEGDWADYDEDNDAPVSMEGIEFKFEAV</sequence>
<reference evidence="4" key="1">
    <citation type="submission" date="2021-01" db="EMBL/GenBank/DDBJ databases">
        <authorList>
            <person name="Corre E."/>
            <person name="Pelletier E."/>
            <person name="Niang G."/>
            <person name="Scheremetjew M."/>
            <person name="Finn R."/>
            <person name="Kale V."/>
            <person name="Holt S."/>
            <person name="Cochrane G."/>
            <person name="Meng A."/>
            <person name="Brown T."/>
            <person name="Cohen L."/>
        </authorList>
    </citation>
    <scope>NUCLEOTIDE SEQUENCE</scope>
    <source>
        <strain evidence="4">CCMP3328</strain>
    </source>
</reference>
<dbReference type="GO" id="GO:0008270">
    <property type="term" value="F:zinc ion binding"/>
    <property type="evidence" value="ECO:0007669"/>
    <property type="project" value="TreeGrafter"/>
</dbReference>
<dbReference type="PANTHER" id="PTHR12857:SF0">
    <property type="entry name" value="CXXC MOTIF CONTAINING ZINC BINDING PROTEIN"/>
    <property type="match status" value="1"/>
</dbReference>
<evidence type="ECO:0000256" key="2">
    <source>
        <dbReference type="ARBA" id="ARBA00022723"/>
    </source>
</evidence>
<protein>
    <submittedName>
        <fullName evidence="4">Uncharacterized protein</fullName>
    </submittedName>
</protein>
<evidence type="ECO:0000313" key="4">
    <source>
        <dbReference type="EMBL" id="CAD8334825.1"/>
    </source>
</evidence>
<dbReference type="AlphaFoldDB" id="A0A7R9ZMG0"/>